<proteinExistence type="predicted"/>
<dbReference type="GeneID" id="93592184"/>
<dbReference type="Proteomes" id="UP000283090">
    <property type="component" value="Unassembled WGS sequence"/>
</dbReference>
<reference evidence="1 2" key="1">
    <citation type="submission" date="2019-01" db="EMBL/GenBank/DDBJ databases">
        <title>Intercellular communication is required for trap formation in the nematode-trapping fungus Duddingtonia flagrans.</title>
        <authorList>
            <person name="Youssar L."/>
            <person name="Wernet V."/>
            <person name="Hensel N."/>
            <person name="Hildebrandt H.-G."/>
            <person name="Fischer R."/>
        </authorList>
    </citation>
    <scope>NUCLEOTIDE SEQUENCE [LARGE SCALE GENOMIC DNA]</scope>
    <source>
        <strain evidence="1 2">CBS H-5679</strain>
    </source>
</reference>
<name>A0A436ZSY6_ARTFL</name>
<gene>
    <name evidence="1" type="ORF">DFL_009873</name>
</gene>
<dbReference type="VEuPathDB" id="FungiDB:DFL_009873"/>
<dbReference type="AlphaFoldDB" id="A0A436ZSY6"/>
<dbReference type="OrthoDB" id="5423166at2759"/>
<evidence type="ECO:0000313" key="2">
    <source>
        <dbReference type="Proteomes" id="UP000283090"/>
    </source>
</evidence>
<keyword evidence="2" id="KW-1185">Reference proteome</keyword>
<dbReference type="RefSeq" id="XP_067487573.1">
    <property type="nucleotide sequence ID" value="XM_067639823.1"/>
</dbReference>
<comment type="caution">
    <text evidence="1">The sequence shown here is derived from an EMBL/GenBank/DDBJ whole genome shotgun (WGS) entry which is preliminary data.</text>
</comment>
<evidence type="ECO:0000313" key="1">
    <source>
        <dbReference type="EMBL" id="RVD82029.1"/>
    </source>
</evidence>
<sequence length="614" mass="69147">MLAVELTVEAEGARDSLAMRGKLYEAEAIEDMLLCRLAETTASDKLQPHEAPVDNPKGIRCGTRSNIFHRRFSMDLQGGRVFTILGYLAKHAKSQSGSLISVRCGCTWNPAEIPYFENGEKIWELLSMARSIEARILARYDTGPDTGEGEEPVARLGLLQLIRKTSPISLQAVRCLPIDQVFRYIHETMLKGGSSAYGHTHTGCECLDSVQVMVGGSVSISEELEIGLKNLHLIVKTALWARLNGRGIQTRPLNSVIFARPFDLSLEDHSKDDLQAMHVISSAWVVWKPGRHPLLPDNPVMEILTKVEINSLSLNLAMDSVKFEELNQGVINGYSSQPANRFRVSKNNFIYFFGLIPVKHQLAPTWSIAHLKAWNNTLRREHSGYLFPKGATKEQILSDIIDLYAIGIMHGSQDIIDTLEDAVAGWGLWAPEPSSQALLEATQKITALSMDFAPYLLLKNMMCGYWFRHLRYDADIAPRLRLRAGFWENMLGDTKDIYDEPAKTCELYRQGYEAYACVTASLVPTAYLQIDLPRRGYDIRDPQIQRLARHLEYYHLHLSNWHGSTTLGQNFVAHRLLRSFPRDITGPEIASTVDFVRMVHHPHIYYATSASVQS</sequence>
<accession>A0A436ZSY6</accession>
<dbReference type="EMBL" id="SAEB01000012">
    <property type="protein sequence ID" value="RVD82029.1"/>
    <property type="molecule type" value="Genomic_DNA"/>
</dbReference>
<protein>
    <submittedName>
        <fullName evidence="1">Uncharacterized protein</fullName>
    </submittedName>
</protein>
<organism evidence="1 2">
    <name type="scientific">Arthrobotrys flagrans</name>
    <name type="common">Nematode-trapping fungus</name>
    <name type="synonym">Trichothecium flagrans</name>
    <dbReference type="NCBI Taxonomy" id="97331"/>
    <lineage>
        <taxon>Eukaryota</taxon>
        <taxon>Fungi</taxon>
        <taxon>Dikarya</taxon>
        <taxon>Ascomycota</taxon>
        <taxon>Pezizomycotina</taxon>
        <taxon>Orbiliomycetes</taxon>
        <taxon>Orbiliales</taxon>
        <taxon>Orbiliaceae</taxon>
        <taxon>Arthrobotrys</taxon>
    </lineage>
</organism>